<dbReference type="InterPro" id="IPR007314">
    <property type="entry name" value="Cofac_haem-bd_dom"/>
</dbReference>
<dbReference type="EMBL" id="JAHYXK010000003">
    <property type="protein sequence ID" value="MBW7466418.1"/>
    <property type="molecule type" value="Genomic_DNA"/>
</dbReference>
<dbReference type="RefSeq" id="WP_219876300.1">
    <property type="nucleotide sequence ID" value="NZ_JAHYXK010000003.1"/>
</dbReference>
<keyword evidence="4" id="KW-1185">Reference proteome</keyword>
<dbReference type="Gene3D" id="3.40.50.11550">
    <property type="match status" value="2"/>
</dbReference>
<feature type="domain" description="Haem-binding uptake Tiki superfamily ChaN" evidence="2">
    <location>
        <begin position="43"/>
        <end position="249"/>
    </location>
</feature>
<reference evidence="3 4" key="1">
    <citation type="journal article" date="2016" name="Int. J. Syst. Evol. Microbiol.">
        <title>Pontibacter aydingkolensis sp. nov., isolated from soil of a salt lake.</title>
        <authorList>
            <person name="Osman G."/>
            <person name="Zhang T."/>
            <person name="Lou K."/>
            <person name="Gao Y."/>
            <person name="Chang W."/>
            <person name="Lin Q."/>
            <person name="Yang H.M."/>
            <person name="Huo X.D."/>
            <person name="Wang N."/>
        </authorList>
    </citation>
    <scope>NUCLEOTIDE SEQUENCE [LARGE SCALE GENOMIC DNA]</scope>
    <source>
        <strain evidence="3 4">KACC 19255</strain>
    </source>
</reference>
<dbReference type="Proteomes" id="UP000813018">
    <property type="component" value="Unassembled WGS sequence"/>
</dbReference>
<keyword evidence="3" id="KW-0449">Lipoprotein</keyword>
<sequence length="294" mass="33317">MKKIKPALILFLMMTTLTAFAQKDKPAYQLFTKSGKSIKYSKMLDELKEADVVLFGEQHNDPIAHWLQLEVAKDLHKRHGQNFALGAEMFESDVQLVLNEYLSGQVPESNFEQESRIWTNYKTDYKPLVRYAKDNKLPFIATNVPRRYAAAVSAGSLTALDNMSLEAKKYIAPLPVKVDMELHGYKNMLAMFGNSTHGNTKSQNIVQAQALKDATMAHFILGQVNAGKKVLHFNGAYHSDNFEGIGWYLKQSKPQLKMLTITTVLQEDLEKLLDEHKNKADFILVVPASMTRTY</sequence>
<accession>A0ABS7CRK7</accession>
<dbReference type="SUPFAM" id="SSF159501">
    <property type="entry name" value="EreA/ChaN-like"/>
    <property type="match status" value="1"/>
</dbReference>
<dbReference type="CDD" id="cd14727">
    <property type="entry name" value="ChanN-like"/>
    <property type="match status" value="1"/>
</dbReference>
<evidence type="ECO:0000259" key="2">
    <source>
        <dbReference type="Pfam" id="PF04187"/>
    </source>
</evidence>
<proteinExistence type="predicted"/>
<dbReference type="Pfam" id="PF04187">
    <property type="entry name" value="Cofac_haem_bdg"/>
    <property type="match status" value="1"/>
</dbReference>
<feature type="signal peptide" evidence="1">
    <location>
        <begin position="1"/>
        <end position="21"/>
    </location>
</feature>
<evidence type="ECO:0000313" key="3">
    <source>
        <dbReference type="EMBL" id="MBW7466418.1"/>
    </source>
</evidence>
<evidence type="ECO:0000313" key="4">
    <source>
        <dbReference type="Proteomes" id="UP000813018"/>
    </source>
</evidence>
<organism evidence="3 4">
    <name type="scientific">Pontibacter aydingkolensis</name>
    <dbReference type="NCBI Taxonomy" id="1911536"/>
    <lineage>
        <taxon>Bacteria</taxon>
        <taxon>Pseudomonadati</taxon>
        <taxon>Bacteroidota</taxon>
        <taxon>Cytophagia</taxon>
        <taxon>Cytophagales</taxon>
        <taxon>Hymenobacteraceae</taxon>
        <taxon>Pontibacter</taxon>
    </lineage>
</organism>
<comment type="caution">
    <text evidence="3">The sequence shown here is derived from an EMBL/GenBank/DDBJ whole genome shotgun (WGS) entry which is preliminary data.</text>
</comment>
<gene>
    <name evidence="3" type="ORF">K0O23_05010</name>
</gene>
<evidence type="ECO:0000256" key="1">
    <source>
        <dbReference type="SAM" id="SignalP"/>
    </source>
</evidence>
<feature type="chain" id="PRO_5046504404" evidence="1">
    <location>
        <begin position="22"/>
        <end position="294"/>
    </location>
</feature>
<keyword evidence="1" id="KW-0732">Signal</keyword>
<protein>
    <submittedName>
        <fullName evidence="3">ChaN family lipoprotein</fullName>
    </submittedName>
</protein>
<name>A0ABS7CRK7_9BACT</name>